<dbReference type="AlphaFoldDB" id="X1M0V3"/>
<feature type="non-terminal residue" evidence="1">
    <location>
        <position position="1"/>
    </location>
</feature>
<sequence>ATDPDTDDIAEYIVNWGDGPNETITGPFASGTPATANHTWEEQGKYTIKAKAKDEHGLESEWGTLEIEMPVNQQVVVLSNQQILKTILQQFLSFRQNIFGFPLTR</sequence>
<reference evidence="1" key="1">
    <citation type="journal article" date="2014" name="Front. Microbiol.">
        <title>High frequency of phylogenetically diverse reductive dehalogenase-homologous genes in deep subseafloor sedimentary metagenomes.</title>
        <authorList>
            <person name="Kawai M."/>
            <person name="Futagami T."/>
            <person name="Toyoda A."/>
            <person name="Takaki Y."/>
            <person name="Nishi S."/>
            <person name="Hori S."/>
            <person name="Arai W."/>
            <person name="Tsubouchi T."/>
            <person name="Morono Y."/>
            <person name="Uchiyama I."/>
            <person name="Ito T."/>
            <person name="Fujiyama A."/>
            <person name="Inagaki F."/>
            <person name="Takami H."/>
        </authorList>
    </citation>
    <scope>NUCLEOTIDE SEQUENCE</scope>
    <source>
        <strain evidence="1">Expedition CK06-06</strain>
    </source>
</reference>
<dbReference type="CDD" id="cd00146">
    <property type="entry name" value="PKD"/>
    <property type="match status" value="1"/>
</dbReference>
<name>X1M0V3_9ZZZZ</name>
<evidence type="ECO:0008006" key="2">
    <source>
        <dbReference type="Google" id="ProtNLM"/>
    </source>
</evidence>
<evidence type="ECO:0000313" key="1">
    <source>
        <dbReference type="EMBL" id="GAI25212.1"/>
    </source>
</evidence>
<dbReference type="InterPro" id="IPR013783">
    <property type="entry name" value="Ig-like_fold"/>
</dbReference>
<protein>
    <recommendedName>
        <fullName evidence="2">PKD domain-containing protein</fullName>
    </recommendedName>
</protein>
<dbReference type="SUPFAM" id="SSF49299">
    <property type="entry name" value="PKD domain"/>
    <property type="match status" value="1"/>
</dbReference>
<gene>
    <name evidence="1" type="ORF">S06H3_33845</name>
</gene>
<dbReference type="InterPro" id="IPR035986">
    <property type="entry name" value="PKD_dom_sf"/>
</dbReference>
<dbReference type="EMBL" id="BARV01020250">
    <property type="protein sequence ID" value="GAI25212.1"/>
    <property type="molecule type" value="Genomic_DNA"/>
</dbReference>
<proteinExistence type="predicted"/>
<accession>X1M0V3</accession>
<organism evidence="1">
    <name type="scientific">marine sediment metagenome</name>
    <dbReference type="NCBI Taxonomy" id="412755"/>
    <lineage>
        <taxon>unclassified sequences</taxon>
        <taxon>metagenomes</taxon>
        <taxon>ecological metagenomes</taxon>
    </lineage>
</organism>
<comment type="caution">
    <text evidence="1">The sequence shown here is derived from an EMBL/GenBank/DDBJ whole genome shotgun (WGS) entry which is preliminary data.</text>
</comment>
<dbReference type="Gene3D" id="2.60.40.10">
    <property type="entry name" value="Immunoglobulins"/>
    <property type="match status" value="1"/>
</dbReference>